<evidence type="ECO:0000313" key="2">
    <source>
        <dbReference type="Proteomes" id="UP000006906"/>
    </source>
</evidence>
<dbReference type="GeneID" id="66054182"/>
<organism evidence="1 2">
    <name type="scientific">Chlamydomonas reinhardtii</name>
    <name type="common">Chlamydomonas smithii</name>
    <dbReference type="NCBI Taxonomy" id="3055"/>
    <lineage>
        <taxon>Eukaryota</taxon>
        <taxon>Viridiplantae</taxon>
        <taxon>Chlorophyta</taxon>
        <taxon>core chlorophytes</taxon>
        <taxon>Chlorophyceae</taxon>
        <taxon>CS clade</taxon>
        <taxon>Chlamydomonadales</taxon>
        <taxon>Chlamydomonadaceae</taxon>
        <taxon>Chlamydomonas</taxon>
    </lineage>
</organism>
<dbReference type="Gramene" id="PNW81216">
    <property type="protein sequence ID" value="PNW81216"/>
    <property type="gene ID" value="CHLRE_07g346917v5"/>
</dbReference>
<protein>
    <submittedName>
        <fullName evidence="1">Uncharacterized protein</fullName>
    </submittedName>
</protein>
<dbReference type="KEGG" id="cre:CHLRE_07g346917v5"/>
<dbReference type="EMBL" id="CM008968">
    <property type="protein sequence ID" value="PNW81216.1"/>
    <property type="molecule type" value="Genomic_DNA"/>
</dbReference>
<gene>
    <name evidence="1" type="ORF">CHLRE_07g346917v5</name>
</gene>
<dbReference type="AlphaFoldDB" id="A0A2K3DL04"/>
<keyword evidence="2" id="KW-1185">Reference proteome</keyword>
<dbReference type="Proteomes" id="UP000006906">
    <property type="component" value="Chromosome 7"/>
</dbReference>
<name>A0A2K3DL04_CHLRE</name>
<dbReference type="RefSeq" id="XP_042923050.1">
    <property type="nucleotide sequence ID" value="XM_043064482.1"/>
</dbReference>
<reference evidence="1 2" key="1">
    <citation type="journal article" date="2007" name="Science">
        <title>The Chlamydomonas genome reveals the evolution of key animal and plant functions.</title>
        <authorList>
            <person name="Merchant S.S."/>
            <person name="Prochnik S.E."/>
            <person name="Vallon O."/>
            <person name="Harris E.H."/>
            <person name="Karpowicz S.J."/>
            <person name="Witman G.B."/>
            <person name="Terry A."/>
            <person name="Salamov A."/>
            <person name="Fritz-Laylin L.K."/>
            <person name="Marechal-Drouard L."/>
            <person name="Marshall W.F."/>
            <person name="Qu L.H."/>
            <person name="Nelson D.R."/>
            <person name="Sanderfoot A.A."/>
            <person name="Spalding M.H."/>
            <person name="Kapitonov V.V."/>
            <person name="Ren Q."/>
            <person name="Ferris P."/>
            <person name="Lindquist E."/>
            <person name="Shapiro H."/>
            <person name="Lucas S.M."/>
            <person name="Grimwood J."/>
            <person name="Schmutz J."/>
            <person name="Cardol P."/>
            <person name="Cerutti H."/>
            <person name="Chanfreau G."/>
            <person name="Chen C.L."/>
            <person name="Cognat V."/>
            <person name="Croft M.T."/>
            <person name="Dent R."/>
            <person name="Dutcher S."/>
            <person name="Fernandez E."/>
            <person name="Fukuzawa H."/>
            <person name="Gonzalez-Ballester D."/>
            <person name="Gonzalez-Halphen D."/>
            <person name="Hallmann A."/>
            <person name="Hanikenne M."/>
            <person name="Hippler M."/>
            <person name="Inwood W."/>
            <person name="Jabbari K."/>
            <person name="Kalanon M."/>
            <person name="Kuras R."/>
            <person name="Lefebvre P.A."/>
            <person name="Lemaire S.D."/>
            <person name="Lobanov A.V."/>
            <person name="Lohr M."/>
            <person name="Manuell A."/>
            <person name="Meier I."/>
            <person name="Mets L."/>
            <person name="Mittag M."/>
            <person name="Mittelmeier T."/>
            <person name="Moroney J.V."/>
            <person name="Moseley J."/>
            <person name="Napoli C."/>
            <person name="Nedelcu A.M."/>
            <person name="Niyogi K."/>
            <person name="Novoselov S.V."/>
            <person name="Paulsen I.T."/>
            <person name="Pazour G."/>
            <person name="Purton S."/>
            <person name="Ral J.P."/>
            <person name="Riano-Pachon D.M."/>
            <person name="Riekhof W."/>
            <person name="Rymarquis L."/>
            <person name="Schroda M."/>
            <person name="Stern D."/>
            <person name="Umen J."/>
            <person name="Willows R."/>
            <person name="Wilson N."/>
            <person name="Zimmer S.L."/>
            <person name="Allmer J."/>
            <person name="Balk J."/>
            <person name="Bisova K."/>
            <person name="Chen C.J."/>
            <person name="Elias M."/>
            <person name="Gendler K."/>
            <person name="Hauser C."/>
            <person name="Lamb M.R."/>
            <person name="Ledford H."/>
            <person name="Long J.C."/>
            <person name="Minagawa J."/>
            <person name="Page M.D."/>
            <person name="Pan J."/>
            <person name="Pootakham W."/>
            <person name="Roje S."/>
            <person name="Rose A."/>
            <person name="Stahlberg E."/>
            <person name="Terauchi A.M."/>
            <person name="Yang P."/>
            <person name="Ball S."/>
            <person name="Bowler C."/>
            <person name="Dieckmann C.L."/>
            <person name="Gladyshev V.N."/>
            <person name="Green P."/>
            <person name="Jorgensen R."/>
            <person name="Mayfield S."/>
            <person name="Mueller-Roeber B."/>
            <person name="Rajamani S."/>
            <person name="Sayre R.T."/>
            <person name="Brokstein P."/>
            <person name="Dubchak I."/>
            <person name="Goodstein D."/>
            <person name="Hornick L."/>
            <person name="Huang Y.W."/>
            <person name="Jhaveri J."/>
            <person name="Luo Y."/>
            <person name="Martinez D."/>
            <person name="Ngau W.C."/>
            <person name="Otillar B."/>
            <person name="Poliakov A."/>
            <person name="Porter A."/>
            <person name="Szajkowski L."/>
            <person name="Werner G."/>
            <person name="Zhou K."/>
            <person name="Grigoriev I.V."/>
            <person name="Rokhsar D.S."/>
            <person name="Grossman A.R."/>
        </authorList>
    </citation>
    <scope>NUCLEOTIDE SEQUENCE [LARGE SCALE GENOMIC DNA]</scope>
    <source>
        <strain evidence="2">CC-503</strain>
    </source>
</reference>
<accession>A0A2K3DL04</accession>
<sequence>MTELPAVTLVAPPEPGAWLARGLTCRRALSLPAADIVSIVSATAESVQQVVRGLGWLQCGGPPILLTAYTVKAGTVLQWLHS</sequence>
<dbReference type="InParanoid" id="A0A2K3DL04"/>
<proteinExistence type="predicted"/>
<evidence type="ECO:0000313" key="1">
    <source>
        <dbReference type="EMBL" id="PNW81216.1"/>
    </source>
</evidence>